<dbReference type="PANTHER" id="PTHR42920">
    <property type="entry name" value="OS03G0707200 PROTEIN-RELATED"/>
    <property type="match status" value="1"/>
</dbReference>
<dbReference type="Pfam" id="PF00892">
    <property type="entry name" value="EamA"/>
    <property type="match status" value="2"/>
</dbReference>
<reference evidence="8 9" key="1">
    <citation type="submission" date="2017-08" db="EMBL/GenBank/DDBJ databases">
        <title>A Genome Sequence of Oceanimonas doudoroffii ATCC 27123T.</title>
        <authorList>
            <person name="Brennan M.A."/>
            <person name="Maclea K.S."/>
            <person name="Mcclelland W.D."/>
            <person name="Trachtenberg A.M."/>
        </authorList>
    </citation>
    <scope>NUCLEOTIDE SEQUENCE [LARGE SCALE GENOMIC DNA]</scope>
    <source>
        <strain evidence="8 9">ATCC 27123</strain>
    </source>
</reference>
<feature type="transmembrane region" description="Helical" evidence="6">
    <location>
        <begin position="261"/>
        <end position="278"/>
    </location>
</feature>
<dbReference type="Proteomes" id="UP000242757">
    <property type="component" value="Unassembled WGS sequence"/>
</dbReference>
<feature type="transmembrane region" description="Helical" evidence="6">
    <location>
        <begin position="207"/>
        <end position="225"/>
    </location>
</feature>
<feature type="transmembrane region" description="Helical" evidence="6">
    <location>
        <begin position="171"/>
        <end position="192"/>
    </location>
</feature>
<keyword evidence="4 6" id="KW-1133">Transmembrane helix</keyword>
<evidence type="ECO:0000256" key="5">
    <source>
        <dbReference type="ARBA" id="ARBA00023136"/>
    </source>
</evidence>
<feature type="transmembrane region" description="Helical" evidence="6">
    <location>
        <begin position="56"/>
        <end position="75"/>
    </location>
</feature>
<evidence type="ECO:0000256" key="6">
    <source>
        <dbReference type="SAM" id="Phobius"/>
    </source>
</evidence>
<feature type="transmembrane region" description="Helical" evidence="6">
    <location>
        <begin position="87"/>
        <end position="105"/>
    </location>
</feature>
<dbReference type="OrthoDB" id="5812248at2"/>
<dbReference type="InterPro" id="IPR037185">
    <property type="entry name" value="EmrE-like"/>
</dbReference>
<dbReference type="PANTHER" id="PTHR42920:SF11">
    <property type="entry name" value="INNER MEMBRANE PROTEIN YTFF"/>
    <property type="match status" value="1"/>
</dbReference>
<protein>
    <recommendedName>
        <fullName evidence="7">EamA domain-containing protein</fullName>
    </recommendedName>
</protein>
<comment type="caution">
    <text evidence="8">The sequence shown here is derived from an EMBL/GenBank/DDBJ whole genome shotgun (WGS) entry which is preliminary data.</text>
</comment>
<dbReference type="AlphaFoldDB" id="A0A233RCC4"/>
<evidence type="ECO:0000313" key="9">
    <source>
        <dbReference type="Proteomes" id="UP000242757"/>
    </source>
</evidence>
<feature type="domain" description="EamA" evidence="7">
    <location>
        <begin position="1"/>
        <end position="128"/>
    </location>
</feature>
<feature type="transmembrane region" description="Helical" evidence="6">
    <location>
        <begin position="29"/>
        <end position="44"/>
    </location>
</feature>
<organism evidence="8 9">
    <name type="scientific">Oceanimonas doudoroffii</name>
    <dbReference type="NCBI Taxonomy" id="84158"/>
    <lineage>
        <taxon>Bacteria</taxon>
        <taxon>Pseudomonadati</taxon>
        <taxon>Pseudomonadota</taxon>
        <taxon>Gammaproteobacteria</taxon>
        <taxon>Aeromonadales</taxon>
        <taxon>Aeromonadaceae</taxon>
        <taxon>Oceanimonas</taxon>
    </lineage>
</organism>
<name>A0A233RCC4_9GAMM</name>
<sequence>MLLATLLVAGSFIISARLAAVAPAASLTLLRFVLAAALLLPWVLRRADRRRQLWRAMPRGLTISLFYALFFILMFEALHSTTALNTGTLFTLVPALTGIAGIWLLRTRVSARQGLSYLLGMLGALWVIFEGSPDRALALQLNAGDRLFLLAVFCMCAYSLCMKLLYRNDSVAVLTCATLLGGAIWMGLMVWLTETPLQWQALAPADWLAMVYLVVCATLASGYLFQGGSIHLGPQRVMAYTYLNPAAVALLLWLFGGEPVAAWLWPGILLSCMATWWLQQHASSRPMPAAQRAEH</sequence>
<dbReference type="SUPFAM" id="SSF103481">
    <property type="entry name" value="Multidrug resistance efflux transporter EmrE"/>
    <property type="match status" value="2"/>
</dbReference>
<evidence type="ECO:0000256" key="2">
    <source>
        <dbReference type="ARBA" id="ARBA00022475"/>
    </source>
</evidence>
<dbReference type="GO" id="GO:0005886">
    <property type="term" value="C:plasma membrane"/>
    <property type="evidence" value="ECO:0007669"/>
    <property type="project" value="UniProtKB-SubCell"/>
</dbReference>
<proteinExistence type="predicted"/>
<dbReference type="EMBL" id="NBIM01000006">
    <property type="protein sequence ID" value="OXY81046.1"/>
    <property type="molecule type" value="Genomic_DNA"/>
</dbReference>
<accession>A0A233RCC4</accession>
<evidence type="ECO:0000256" key="4">
    <source>
        <dbReference type="ARBA" id="ARBA00022989"/>
    </source>
</evidence>
<feature type="transmembrane region" description="Helical" evidence="6">
    <location>
        <begin position="147"/>
        <end position="166"/>
    </location>
</feature>
<evidence type="ECO:0000256" key="3">
    <source>
        <dbReference type="ARBA" id="ARBA00022692"/>
    </source>
</evidence>
<comment type="subcellular location">
    <subcellularLocation>
        <location evidence="1">Cell membrane</location>
        <topology evidence="1">Multi-pass membrane protein</topology>
    </subcellularLocation>
</comment>
<feature type="transmembrane region" description="Helical" evidence="6">
    <location>
        <begin position="114"/>
        <end position="132"/>
    </location>
</feature>
<feature type="transmembrane region" description="Helical" evidence="6">
    <location>
        <begin position="237"/>
        <end position="255"/>
    </location>
</feature>
<keyword evidence="2" id="KW-1003">Cell membrane</keyword>
<keyword evidence="5 6" id="KW-0472">Membrane</keyword>
<gene>
    <name evidence="8" type="ORF">B6S08_14685</name>
</gene>
<dbReference type="InterPro" id="IPR000620">
    <property type="entry name" value="EamA_dom"/>
</dbReference>
<dbReference type="InterPro" id="IPR051258">
    <property type="entry name" value="Diverse_Substrate_Transporter"/>
</dbReference>
<keyword evidence="3 6" id="KW-0812">Transmembrane</keyword>
<evidence type="ECO:0000313" key="8">
    <source>
        <dbReference type="EMBL" id="OXY81046.1"/>
    </source>
</evidence>
<evidence type="ECO:0000259" key="7">
    <source>
        <dbReference type="Pfam" id="PF00892"/>
    </source>
</evidence>
<keyword evidence="9" id="KW-1185">Reference proteome</keyword>
<feature type="domain" description="EamA" evidence="7">
    <location>
        <begin position="144"/>
        <end position="277"/>
    </location>
</feature>
<evidence type="ECO:0000256" key="1">
    <source>
        <dbReference type="ARBA" id="ARBA00004651"/>
    </source>
</evidence>